<organism evidence="2 3">
    <name type="scientific">Araneus ventricosus</name>
    <name type="common">Orbweaver spider</name>
    <name type="synonym">Epeira ventricosa</name>
    <dbReference type="NCBI Taxonomy" id="182803"/>
    <lineage>
        <taxon>Eukaryota</taxon>
        <taxon>Metazoa</taxon>
        <taxon>Ecdysozoa</taxon>
        <taxon>Arthropoda</taxon>
        <taxon>Chelicerata</taxon>
        <taxon>Arachnida</taxon>
        <taxon>Araneae</taxon>
        <taxon>Araneomorphae</taxon>
        <taxon>Entelegynae</taxon>
        <taxon>Araneoidea</taxon>
        <taxon>Araneidae</taxon>
        <taxon>Araneus</taxon>
    </lineage>
</organism>
<evidence type="ECO:0000313" key="2">
    <source>
        <dbReference type="EMBL" id="GBN26235.1"/>
    </source>
</evidence>
<dbReference type="AlphaFoldDB" id="A0A4Y2MGJ9"/>
<accession>A0A4Y2MGJ9</accession>
<sequence length="126" mass="13994">MNFMLGDEVIGDSFQPFLFEVWHWLPHTQRRCEDTLRGIMKCRASSTTAALIAVREVTPFEVLTEDESDGGRSRPAEGLEESQDQEHGEGVGQQGEKHAADGDDVAHDDGGIPTYAGGKEEENEFW</sequence>
<comment type="caution">
    <text evidence="2">The sequence shown here is derived from an EMBL/GenBank/DDBJ whole genome shotgun (WGS) entry which is preliminary data.</text>
</comment>
<evidence type="ECO:0000256" key="1">
    <source>
        <dbReference type="SAM" id="MobiDB-lite"/>
    </source>
</evidence>
<protein>
    <submittedName>
        <fullName evidence="2">Uncharacterized protein</fullName>
    </submittedName>
</protein>
<feature type="region of interest" description="Disordered" evidence="1">
    <location>
        <begin position="60"/>
        <end position="126"/>
    </location>
</feature>
<feature type="compositionally biased region" description="Basic and acidic residues" evidence="1">
    <location>
        <begin position="84"/>
        <end position="110"/>
    </location>
</feature>
<reference evidence="2 3" key="1">
    <citation type="journal article" date="2019" name="Sci. Rep.">
        <title>Orb-weaving spider Araneus ventricosus genome elucidates the spidroin gene catalogue.</title>
        <authorList>
            <person name="Kono N."/>
            <person name="Nakamura H."/>
            <person name="Ohtoshi R."/>
            <person name="Moran D.A.P."/>
            <person name="Shinohara A."/>
            <person name="Yoshida Y."/>
            <person name="Fujiwara M."/>
            <person name="Mori M."/>
            <person name="Tomita M."/>
            <person name="Arakawa K."/>
        </authorList>
    </citation>
    <scope>NUCLEOTIDE SEQUENCE [LARGE SCALE GENOMIC DNA]</scope>
</reference>
<gene>
    <name evidence="2" type="ORF">AVEN_270361_1</name>
</gene>
<dbReference type="Proteomes" id="UP000499080">
    <property type="component" value="Unassembled WGS sequence"/>
</dbReference>
<evidence type="ECO:0000313" key="3">
    <source>
        <dbReference type="Proteomes" id="UP000499080"/>
    </source>
</evidence>
<name>A0A4Y2MGJ9_ARAVE</name>
<dbReference type="EMBL" id="BGPR01007358">
    <property type="protein sequence ID" value="GBN26235.1"/>
    <property type="molecule type" value="Genomic_DNA"/>
</dbReference>
<proteinExistence type="predicted"/>
<keyword evidence="3" id="KW-1185">Reference proteome</keyword>